<dbReference type="PANTHER" id="PTHR43187">
    <property type="entry name" value="GLUTAMINE AMIDOTRANSFERASE DUG3-RELATED"/>
    <property type="match status" value="1"/>
</dbReference>
<dbReference type="GO" id="GO:0005737">
    <property type="term" value="C:cytoplasm"/>
    <property type="evidence" value="ECO:0007669"/>
    <property type="project" value="TreeGrafter"/>
</dbReference>
<evidence type="ECO:0000256" key="1">
    <source>
        <dbReference type="ARBA" id="ARBA00022962"/>
    </source>
</evidence>
<dbReference type="OrthoDB" id="14446at2759"/>
<evidence type="ECO:0000259" key="2">
    <source>
        <dbReference type="PROSITE" id="PS51278"/>
    </source>
</evidence>
<dbReference type="FunFam" id="3.60.20.10:FF:000060">
    <property type="entry name" value="Related to DUG3-probable glutamine amidotransferase"/>
    <property type="match status" value="1"/>
</dbReference>
<dbReference type="CDD" id="cd01908">
    <property type="entry name" value="YafJ"/>
    <property type="match status" value="1"/>
</dbReference>
<dbReference type="Pfam" id="PF13230">
    <property type="entry name" value="GATase_4"/>
    <property type="match status" value="1"/>
</dbReference>
<dbReference type="GO" id="GO:0061672">
    <property type="term" value="C:glutathione hydrolase complex"/>
    <property type="evidence" value="ECO:0007669"/>
    <property type="project" value="TreeGrafter"/>
</dbReference>
<name>A0A4P9Y8D0_9FUNG</name>
<dbReference type="PROSITE" id="PS51278">
    <property type="entry name" value="GATASE_TYPE_2"/>
    <property type="match status" value="1"/>
</dbReference>
<reference evidence="4" key="1">
    <citation type="journal article" date="2018" name="Nat. Microbiol.">
        <title>Leveraging single-cell genomics to expand the fungal tree of life.</title>
        <authorList>
            <person name="Ahrendt S.R."/>
            <person name="Quandt C.A."/>
            <person name="Ciobanu D."/>
            <person name="Clum A."/>
            <person name="Salamov A."/>
            <person name="Andreopoulos B."/>
            <person name="Cheng J.F."/>
            <person name="Woyke T."/>
            <person name="Pelin A."/>
            <person name="Henrissat B."/>
            <person name="Reynolds N.K."/>
            <person name="Benny G.L."/>
            <person name="Smith M.E."/>
            <person name="James T.Y."/>
            <person name="Grigoriev I.V."/>
        </authorList>
    </citation>
    <scope>NUCLEOTIDE SEQUENCE [LARGE SCALE GENOMIC DNA]</scope>
</reference>
<dbReference type="EMBL" id="KZ987734">
    <property type="protein sequence ID" value="RKP15416.1"/>
    <property type="molecule type" value="Genomic_DNA"/>
</dbReference>
<dbReference type="InterPro" id="IPR052373">
    <property type="entry name" value="Gamma-glu_amide_hydrolase"/>
</dbReference>
<dbReference type="GO" id="GO:0006751">
    <property type="term" value="P:glutathione catabolic process"/>
    <property type="evidence" value="ECO:0007669"/>
    <property type="project" value="TreeGrafter"/>
</dbReference>
<keyword evidence="1" id="KW-0315">Glutamine amidotransferase</keyword>
<sequence length="304" mass="34552">MCRFLLFKGHDPILLADLLTRPAHSIINQSFNCRLRIDASQTVNGDGFGVGWYDIEPKQQPCIFTSVLPAWNNLNLTRLAERIRSPLIYAHVRASTGGSASSETNCHPWSYGRLMWMHNGHIAEFPRFKRKLQASVRDELYSFVQGNTDSEWAFALFLDQLEDPLNGPFTPAILKAAMLRTIALLNEFAHEAGVHEPSLLNFAVTDGETIVCTRYINDCTREAASLYFSSGSRFEAYSPGRYRMIKADKREDMVVIASEPLTFEKTDWLTVPTNTLVVITPKINVLLYPIDDEFFTSKPRRPWN</sequence>
<proteinExistence type="predicted"/>
<evidence type="ECO:0000313" key="3">
    <source>
        <dbReference type="EMBL" id="RKP15416.1"/>
    </source>
</evidence>
<evidence type="ECO:0000313" key="4">
    <source>
        <dbReference type="Proteomes" id="UP000267251"/>
    </source>
</evidence>
<dbReference type="GO" id="GO:0008242">
    <property type="term" value="F:omega peptidase activity"/>
    <property type="evidence" value="ECO:0007669"/>
    <property type="project" value="TreeGrafter"/>
</dbReference>
<dbReference type="InterPro" id="IPR029055">
    <property type="entry name" value="Ntn_hydrolases_N"/>
</dbReference>
<organism evidence="3 4">
    <name type="scientific">Piptocephalis cylindrospora</name>
    <dbReference type="NCBI Taxonomy" id="1907219"/>
    <lineage>
        <taxon>Eukaryota</taxon>
        <taxon>Fungi</taxon>
        <taxon>Fungi incertae sedis</taxon>
        <taxon>Zoopagomycota</taxon>
        <taxon>Zoopagomycotina</taxon>
        <taxon>Zoopagomycetes</taxon>
        <taxon>Zoopagales</taxon>
        <taxon>Piptocephalidaceae</taxon>
        <taxon>Piptocephalis</taxon>
    </lineage>
</organism>
<dbReference type="SUPFAM" id="SSF56235">
    <property type="entry name" value="N-terminal nucleophile aminohydrolases (Ntn hydrolases)"/>
    <property type="match status" value="1"/>
</dbReference>
<gene>
    <name evidence="3" type="ORF">BJ684DRAFT_7055</name>
</gene>
<feature type="domain" description="Glutamine amidotransferase type-2" evidence="2">
    <location>
        <begin position="2"/>
        <end position="248"/>
    </location>
</feature>
<dbReference type="InterPro" id="IPR017932">
    <property type="entry name" value="GATase_2_dom"/>
</dbReference>
<dbReference type="Gene3D" id="3.60.20.10">
    <property type="entry name" value="Glutamine Phosphoribosylpyrophosphate, subunit 1, domain 1"/>
    <property type="match status" value="1"/>
</dbReference>
<dbReference type="InterPro" id="IPR026869">
    <property type="entry name" value="EgtC-like"/>
</dbReference>
<dbReference type="PANTHER" id="PTHR43187:SF1">
    <property type="entry name" value="GLUTAMINE AMIDOTRANSFERASE DUG3-RELATED"/>
    <property type="match status" value="1"/>
</dbReference>
<keyword evidence="4" id="KW-1185">Reference proteome</keyword>
<keyword evidence="3" id="KW-0378">Hydrolase</keyword>
<dbReference type="AlphaFoldDB" id="A0A4P9Y8D0"/>
<dbReference type="Proteomes" id="UP000267251">
    <property type="component" value="Unassembled WGS sequence"/>
</dbReference>
<protein>
    <submittedName>
        <fullName evidence="3">Nucleophile aminohydrolase</fullName>
    </submittedName>
</protein>
<accession>A0A4P9Y8D0</accession>